<evidence type="ECO:0000256" key="1">
    <source>
        <dbReference type="ARBA" id="ARBA00022723"/>
    </source>
</evidence>
<sequence length="169" mass="19194">MSLTKQQINELEQSLLGMKKQLEEQQELRENDESLQESTGEISSVDSHFGDMGSELYDRELAMALDENQEEILEDINQALQRIEEGTYGKCVDTGEEIPYERLKVLPYAKRTVAAQEVADREGKVSDEYEIEEPSFVRKGEGNLEDSRMRTVDEIMDTHGNASNKGEDA</sequence>
<evidence type="ECO:0000313" key="7">
    <source>
        <dbReference type="EMBL" id="MDN4524325.1"/>
    </source>
</evidence>
<evidence type="ECO:0000256" key="3">
    <source>
        <dbReference type="ARBA" id="ARBA00022833"/>
    </source>
</evidence>
<keyword evidence="2" id="KW-0863">Zinc-finger</keyword>
<protein>
    <submittedName>
        <fullName evidence="7">TraR/DksA C4-type zinc finger protein</fullName>
    </submittedName>
</protein>
<feature type="compositionally biased region" description="Polar residues" evidence="5">
    <location>
        <begin position="36"/>
        <end position="46"/>
    </location>
</feature>
<comment type="caution">
    <text evidence="7">The sequence shown here is derived from an EMBL/GenBank/DDBJ whole genome shotgun (WGS) entry which is preliminary data.</text>
</comment>
<accession>A0ABT8HU73</accession>
<gene>
    <name evidence="7" type="ORF">QYB97_07555</name>
</gene>
<dbReference type="SUPFAM" id="SSF109635">
    <property type="entry name" value="DnaK suppressor protein DksA, alpha-hairpin domain"/>
    <property type="match status" value="1"/>
</dbReference>
<keyword evidence="1" id="KW-0479">Metal-binding</keyword>
<evidence type="ECO:0000256" key="2">
    <source>
        <dbReference type="ARBA" id="ARBA00022771"/>
    </source>
</evidence>
<dbReference type="InterPro" id="IPR000962">
    <property type="entry name" value="Znf_DskA_TraR"/>
</dbReference>
<dbReference type="PANTHER" id="PTHR33823">
    <property type="entry name" value="RNA POLYMERASE-BINDING TRANSCRIPTION FACTOR DKSA-RELATED"/>
    <property type="match status" value="1"/>
</dbReference>
<feature type="zinc finger region" description="dksA C4-type" evidence="4">
    <location>
        <begin position="91"/>
        <end position="115"/>
    </location>
</feature>
<evidence type="ECO:0000256" key="5">
    <source>
        <dbReference type="SAM" id="MobiDB-lite"/>
    </source>
</evidence>
<dbReference type="Proteomes" id="UP001172721">
    <property type="component" value="Unassembled WGS sequence"/>
</dbReference>
<dbReference type="PANTHER" id="PTHR33823:SF4">
    <property type="entry name" value="GENERAL STRESS PROTEIN 16O"/>
    <property type="match status" value="1"/>
</dbReference>
<dbReference type="RefSeq" id="WP_301165376.1">
    <property type="nucleotide sequence ID" value="NZ_JAUHTR010000003.1"/>
</dbReference>
<evidence type="ECO:0000259" key="6">
    <source>
        <dbReference type="Pfam" id="PF01258"/>
    </source>
</evidence>
<evidence type="ECO:0000256" key="4">
    <source>
        <dbReference type="PROSITE-ProRule" id="PRU00510"/>
    </source>
</evidence>
<keyword evidence="8" id="KW-1185">Reference proteome</keyword>
<feature type="region of interest" description="Disordered" evidence="5">
    <location>
        <begin position="24"/>
        <end position="53"/>
    </location>
</feature>
<organism evidence="7 8">
    <name type="scientific">Fictibacillus fluitans</name>
    <dbReference type="NCBI Taxonomy" id="3058422"/>
    <lineage>
        <taxon>Bacteria</taxon>
        <taxon>Bacillati</taxon>
        <taxon>Bacillota</taxon>
        <taxon>Bacilli</taxon>
        <taxon>Bacillales</taxon>
        <taxon>Fictibacillaceae</taxon>
        <taxon>Fictibacillus</taxon>
    </lineage>
</organism>
<keyword evidence="3" id="KW-0862">Zinc</keyword>
<reference evidence="7" key="1">
    <citation type="submission" date="2023-07" db="EMBL/GenBank/DDBJ databases">
        <title>Fictibacillus sp. isolated from freshwater pond.</title>
        <authorList>
            <person name="Kirdat K."/>
            <person name="Bhat A."/>
            <person name="Mourya A."/>
            <person name="Yadav A."/>
        </authorList>
    </citation>
    <scope>NUCLEOTIDE SEQUENCE</scope>
    <source>
        <strain evidence="7">NE201</strain>
    </source>
</reference>
<dbReference type="SUPFAM" id="SSF57716">
    <property type="entry name" value="Glucocorticoid receptor-like (DNA-binding domain)"/>
    <property type="match status" value="1"/>
</dbReference>
<dbReference type="InterPro" id="IPR037187">
    <property type="entry name" value="DnaK_N"/>
</dbReference>
<dbReference type="PROSITE" id="PS51128">
    <property type="entry name" value="ZF_DKSA_2"/>
    <property type="match status" value="1"/>
</dbReference>
<dbReference type="Pfam" id="PF01258">
    <property type="entry name" value="zf-dskA_traR"/>
    <property type="match status" value="1"/>
</dbReference>
<dbReference type="EMBL" id="JAUHTR010000003">
    <property type="protein sequence ID" value="MDN4524325.1"/>
    <property type="molecule type" value="Genomic_DNA"/>
</dbReference>
<name>A0ABT8HU73_9BACL</name>
<dbReference type="Gene3D" id="1.20.120.910">
    <property type="entry name" value="DksA, coiled-coil domain"/>
    <property type="match status" value="1"/>
</dbReference>
<evidence type="ECO:0000313" key="8">
    <source>
        <dbReference type="Proteomes" id="UP001172721"/>
    </source>
</evidence>
<feature type="domain" description="Zinc finger DksA/TraR C4-type" evidence="6">
    <location>
        <begin position="86"/>
        <end position="120"/>
    </location>
</feature>
<proteinExistence type="predicted"/>